<sequence>MKISTRVEVKSIVMAGLALLFFAANSVLCRMALANTNIDPASFTSIRLASGAGMLFFLSFLFPVKQLNKEDSEATGFNFIHQPIEHWLAAAMLFLYAASFSFAYMYLDAGMGALILFAFVQLTMFAYSQHKEGGATGLEYIGALTAICGLGYLVSPGMDSPDMWGTILMAISGVAWGAYSVLGKEIKQPQLKANCINFRLSLFFVVPFFLMNIPMNTLSSEGIFLAVASGAVASAIGYAIWYWVVLQFKATQAGVLQLTVPLIAAVGGYLLLDEALTLRMLIAASVILLGIMVTFFGKQRKQTSVA</sequence>
<accession>A0A1I5WZA3</accession>
<feature type="transmembrane region" description="Helical" evidence="5">
    <location>
        <begin position="45"/>
        <end position="64"/>
    </location>
</feature>
<dbReference type="PANTHER" id="PTHR32322">
    <property type="entry name" value="INNER MEMBRANE TRANSPORTER"/>
    <property type="match status" value="1"/>
</dbReference>
<dbReference type="GO" id="GO:0016020">
    <property type="term" value="C:membrane"/>
    <property type="evidence" value="ECO:0007669"/>
    <property type="project" value="UniProtKB-SubCell"/>
</dbReference>
<gene>
    <name evidence="7" type="ORF">SAMN03084138_04493</name>
</gene>
<dbReference type="GeneID" id="35869867"/>
<keyword evidence="3 5" id="KW-1133">Transmembrane helix</keyword>
<evidence type="ECO:0000256" key="4">
    <source>
        <dbReference type="ARBA" id="ARBA00023136"/>
    </source>
</evidence>
<reference evidence="7 8" key="1">
    <citation type="submission" date="2016-10" db="EMBL/GenBank/DDBJ databases">
        <authorList>
            <person name="de Groot N.N."/>
        </authorList>
    </citation>
    <scope>NUCLEOTIDE SEQUENCE [LARGE SCALE GENOMIC DNA]</scope>
    <source>
        <strain evidence="7 8">DSM 15893</strain>
    </source>
</reference>
<protein>
    <submittedName>
        <fullName evidence="7">EamA-like transporter family protein</fullName>
    </submittedName>
</protein>
<dbReference type="AlphaFoldDB" id="A0A1I5WZA3"/>
<dbReference type="InterPro" id="IPR050638">
    <property type="entry name" value="AA-Vitamin_Transporters"/>
</dbReference>
<proteinExistence type="predicted"/>
<dbReference type="SUPFAM" id="SSF103481">
    <property type="entry name" value="Multidrug resistance efflux transporter EmrE"/>
    <property type="match status" value="1"/>
</dbReference>
<evidence type="ECO:0000256" key="5">
    <source>
        <dbReference type="SAM" id="Phobius"/>
    </source>
</evidence>
<feature type="transmembrane region" description="Helical" evidence="5">
    <location>
        <begin position="223"/>
        <end position="246"/>
    </location>
</feature>
<name>A0A1I5WZA3_9GAMM</name>
<feature type="transmembrane region" description="Helical" evidence="5">
    <location>
        <begin position="110"/>
        <end position="128"/>
    </location>
</feature>
<dbReference type="InterPro" id="IPR037185">
    <property type="entry name" value="EmrE-like"/>
</dbReference>
<organism evidence="7 8">
    <name type="scientific">Enterovibrio norvegicus DSM 15893</name>
    <dbReference type="NCBI Taxonomy" id="1121869"/>
    <lineage>
        <taxon>Bacteria</taxon>
        <taxon>Pseudomonadati</taxon>
        <taxon>Pseudomonadota</taxon>
        <taxon>Gammaproteobacteria</taxon>
        <taxon>Vibrionales</taxon>
        <taxon>Vibrionaceae</taxon>
        <taxon>Enterovibrio</taxon>
    </lineage>
</organism>
<evidence type="ECO:0000259" key="6">
    <source>
        <dbReference type="Pfam" id="PF00892"/>
    </source>
</evidence>
<comment type="subcellular location">
    <subcellularLocation>
        <location evidence="1">Membrane</location>
        <topology evidence="1">Multi-pass membrane protein</topology>
    </subcellularLocation>
</comment>
<evidence type="ECO:0000256" key="2">
    <source>
        <dbReference type="ARBA" id="ARBA00022692"/>
    </source>
</evidence>
<feature type="transmembrane region" description="Helical" evidence="5">
    <location>
        <begin position="253"/>
        <end position="272"/>
    </location>
</feature>
<feature type="transmembrane region" description="Helical" evidence="5">
    <location>
        <begin position="140"/>
        <end position="158"/>
    </location>
</feature>
<evidence type="ECO:0000256" key="1">
    <source>
        <dbReference type="ARBA" id="ARBA00004141"/>
    </source>
</evidence>
<dbReference type="PANTHER" id="PTHR32322:SF9">
    <property type="entry name" value="AMINO-ACID METABOLITE EFFLUX PUMP-RELATED"/>
    <property type="match status" value="1"/>
</dbReference>
<dbReference type="Proteomes" id="UP000182692">
    <property type="component" value="Unassembled WGS sequence"/>
</dbReference>
<dbReference type="Pfam" id="PF00892">
    <property type="entry name" value="EamA"/>
    <property type="match status" value="1"/>
</dbReference>
<feature type="transmembrane region" description="Helical" evidence="5">
    <location>
        <begin position="84"/>
        <end position="104"/>
    </location>
</feature>
<feature type="transmembrane region" description="Helical" evidence="5">
    <location>
        <begin position="164"/>
        <end position="182"/>
    </location>
</feature>
<dbReference type="RefSeq" id="WP_074928685.1">
    <property type="nucleotide sequence ID" value="NZ_FOWR01000054.1"/>
</dbReference>
<dbReference type="EMBL" id="FOWR01000054">
    <property type="protein sequence ID" value="SFQ24994.1"/>
    <property type="molecule type" value="Genomic_DNA"/>
</dbReference>
<feature type="transmembrane region" description="Helical" evidence="5">
    <location>
        <begin position="12"/>
        <end position="33"/>
    </location>
</feature>
<dbReference type="STRING" id="1121869.SAMN03084138_04493"/>
<feature type="transmembrane region" description="Helical" evidence="5">
    <location>
        <begin position="194"/>
        <end position="211"/>
    </location>
</feature>
<dbReference type="OrthoDB" id="321830at2"/>
<feature type="domain" description="EamA" evidence="6">
    <location>
        <begin position="163"/>
        <end position="295"/>
    </location>
</feature>
<feature type="transmembrane region" description="Helical" evidence="5">
    <location>
        <begin position="278"/>
        <end position="297"/>
    </location>
</feature>
<evidence type="ECO:0000313" key="7">
    <source>
        <dbReference type="EMBL" id="SFQ24994.1"/>
    </source>
</evidence>
<dbReference type="InterPro" id="IPR000620">
    <property type="entry name" value="EamA_dom"/>
</dbReference>
<evidence type="ECO:0000313" key="8">
    <source>
        <dbReference type="Proteomes" id="UP000182692"/>
    </source>
</evidence>
<evidence type="ECO:0000256" key="3">
    <source>
        <dbReference type="ARBA" id="ARBA00022989"/>
    </source>
</evidence>
<keyword evidence="4 5" id="KW-0472">Membrane</keyword>
<keyword evidence="2 5" id="KW-0812">Transmembrane</keyword>